<dbReference type="GO" id="GO:0015979">
    <property type="term" value="P:photosynthesis"/>
    <property type="evidence" value="ECO:0007669"/>
    <property type="project" value="InterPro"/>
</dbReference>
<protein>
    <recommendedName>
        <fullName evidence="5">Protein PsbN</fullName>
    </recommendedName>
</protein>
<geneLocation type="chloroplast" evidence="6"/>
<dbReference type="PANTHER" id="PTHR35326">
    <property type="entry name" value="PROTEIN PSBN"/>
    <property type="match status" value="1"/>
</dbReference>
<evidence type="ECO:0000256" key="1">
    <source>
        <dbReference type="ARBA" id="ARBA00004167"/>
    </source>
</evidence>
<keyword evidence="5" id="KW-0793">Thylakoid</keyword>
<comment type="caution">
    <text evidence="5">Originally thought to be a component of PSII; based on experiments in Synechocystis, N.tabacum and barley, and its absence from PSII in T.elongatus and T.vulcanus, this is probably not true.</text>
</comment>
<evidence type="ECO:0000256" key="2">
    <source>
        <dbReference type="ARBA" id="ARBA00022692"/>
    </source>
</evidence>
<dbReference type="GeneID" id="33195300"/>
<keyword evidence="4 5" id="KW-0472">Membrane</keyword>
<dbReference type="Pfam" id="PF02468">
    <property type="entry name" value="PsbN"/>
    <property type="match status" value="1"/>
</dbReference>
<evidence type="ECO:0000256" key="4">
    <source>
        <dbReference type="ARBA" id="ARBA00023136"/>
    </source>
</evidence>
<dbReference type="GO" id="GO:0009535">
    <property type="term" value="C:chloroplast thylakoid membrane"/>
    <property type="evidence" value="ECO:0007669"/>
    <property type="project" value="UniProtKB-SubCell"/>
</dbReference>
<keyword evidence="2 5" id="KW-0812">Transmembrane</keyword>
<evidence type="ECO:0000256" key="3">
    <source>
        <dbReference type="ARBA" id="ARBA00022989"/>
    </source>
</evidence>
<keyword evidence="6" id="KW-0150">Chloroplast</keyword>
<dbReference type="InterPro" id="IPR003398">
    <property type="entry name" value="PSII_PsbN"/>
</dbReference>
<dbReference type="PANTHER" id="PTHR35326:SF3">
    <property type="entry name" value="PROTEIN PSBN"/>
    <property type="match status" value="1"/>
</dbReference>
<organism evidence="6">
    <name type="scientific">Euglena archaeoplastidiata</name>
    <dbReference type="NCBI Taxonomy" id="1188008"/>
    <lineage>
        <taxon>Eukaryota</taxon>
        <taxon>Discoba</taxon>
        <taxon>Euglenozoa</taxon>
        <taxon>Euglenida</taxon>
        <taxon>Spirocuta</taxon>
        <taxon>Euglenophyceae</taxon>
        <taxon>Euglenales</taxon>
        <taxon>Euglenaceae</taxon>
        <taxon>Euglena</taxon>
    </lineage>
</organism>
<keyword evidence="6" id="KW-0934">Plastid</keyword>
<reference evidence="6" key="1">
    <citation type="journal article" date="2017" name="J. Phycol.">
        <title>A rare case of plastid protein-coding gene duplication in the chloroplast genome of Euglena archaeoplastidiata (Euglenophyta).</title>
        <authorList>
            <person name="Bennett M.S."/>
            <person name="Shiu S.H."/>
            <person name="Triemer R.E."/>
        </authorList>
    </citation>
    <scope>NUCLEOTIDE SEQUENCE</scope>
    <source>
        <strain evidence="6">Michigan</strain>
    </source>
</reference>
<name>A0A1X9GCL9_9EUGL</name>
<dbReference type="EMBL" id="KP939040">
    <property type="protein sequence ID" value="AKR17887.1"/>
    <property type="molecule type" value="Genomic_DNA"/>
</dbReference>
<comment type="subcellular location">
    <subcellularLocation>
        <location evidence="1">Membrane</location>
        <topology evidence="1">Single-pass membrane protein</topology>
    </subcellularLocation>
    <subcellularLocation>
        <location evidence="5">Plastid</location>
        <location evidence="5">Chloroplast thylakoid membrane</location>
        <topology evidence="5">Single-pass membrane protein</topology>
    </subcellularLocation>
</comment>
<evidence type="ECO:0000313" key="6">
    <source>
        <dbReference type="EMBL" id="AKR17887.1"/>
    </source>
</evidence>
<dbReference type="HAMAP" id="MF_00293">
    <property type="entry name" value="PSII_PsbN"/>
    <property type="match status" value="1"/>
</dbReference>
<sequence length="44" mass="5022">MELISFFSTIFISCVIISMTIFSVYIGFGPSSSKLRDPFEEHED</sequence>
<gene>
    <name evidence="5 6" type="primary">psbN</name>
</gene>
<keyword evidence="3 5" id="KW-1133">Transmembrane helix</keyword>
<dbReference type="AlphaFoldDB" id="A0A1X9GCL9"/>
<feature type="transmembrane region" description="Helical" evidence="5">
    <location>
        <begin position="6"/>
        <end position="28"/>
    </location>
</feature>
<proteinExistence type="inferred from homology"/>
<comment type="function">
    <text evidence="5">May play a role in photosystem I and II biogenesis.</text>
</comment>
<dbReference type="RefSeq" id="YP_009389114.1">
    <property type="nucleotide sequence ID" value="NC_035156.1"/>
</dbReference>
<comment type="similarity">
    <text evidence="5">Belongs to the PsbN family.</text>
</comment>
<evidence type="ECO:0000256" key="5">
    <source>
        <dbReference type="HAMAP-Rule" id="MF_00293"/>
    </source>
</evidence>
<accession>A0A1X9GCL9</accession>